<evidence type="ECO:0000256" key="11">
    <source>
        <dbReference type="ARBA" id="ARBA00048157"/>
    </source>
</evidence>
<organism evidence="14 15">
    <name type="scientific">Rehmannia glutinosa</name>
    <name type="common">Chinese foxglove</name>
    <dbReference type="NCBI Taxonomy" id="99300"/>
    <lineage>
        <taxon>Eukaryota</taxon>
        <taxon>Viridiplantae</taxon>
        <taxon>Streptophyta</taxon>
        <taxon>Embryophyta</taxon>
        <taxon>Tracheophyta</taxon>
        <taxon>Spermatophyta</taxon>
        <taxon>Magnoliopsida</taxon>
        <taxon>eudicotyledons</taxon>
        <taxon>Gunneridae</taxon>
        <taxon>Pentapetalae</taxon>
        <taxon>asterids</taxon>
        <taxon>lamiids</taxon>
        <taxon>Lamiales</taxon>
        <taxon>Orobanchaceae</taxon>
        <taxon>Rehmannieae</taxon>
        <taxon>Rehmannia</taxon>
    </lineage>
</organism>
<evidence type="ECO:0000256" key="6">
    <source>
        <dbReference type="ARBA" id="ARBA00022884"/>
    </source>
</evidence>
<evidence type="ECO:0000256" key="2">
    <source>
        <dbReference type="ARBA" id="ARBA00005450"/>
    </source>
</evidence>
<protein>
    <recommendedName>
        <fullName evidence="10">signal-recognition-particle GTPase</fullName>
        <ecNumber evidence="10">3.6.5.4</ecNumber>
    </recommendedName>
</protein>
<dbReference type="CDD" id="cd17875">
    <property type="entry name" value="SRP54_G"/>
    <property type="match status" value="1"/>
</dbReference>
<keyword evidence="7" id="KW-0342">GTP-binding</keyword>
<dbReference type="PANTHER" id="PTHR11564:SF5">
    <property type="entry name" value="SIGNAL RECOGNITION PARTICLE SUBUNIT SRP54"/>
    <property type="match status" value="1"/>
</dbReference>
<dbReference type="InterPro" id="IPR022941">
    <property type="entry name" value="SRP54"/>
</dbReference>
<name>A0ABR0WS30_REHGL</name>
<dbReference type="InterPro" id="IPR036891">
    <property type="entry name" value="Signal_recog_part_SRP54_M_sf"/>
</dbReference>
<evidence type="ECO:0000256" key="1">
    <source>
        <dbReference type="ARBA" id="ARBA00004496"/>
    </source>
</evidence>
<evidence type="ECO:0000256" key="4">
    <source>
        <dbReference type="ARBA" id="ARBA00022741"/>
    </source>
</evidence>
<proteinExistence type="inferred from homology"/>
<dbReference type="InterPro" id="IPR013822">
    <property type="entry name" value="Signal_recog_particl_SRP54_hlx"/>
</dbReference>
<evidence type="ECO:0000256" key="8">
    <source>
        <dbReference type="ARBA" id="ARBA00023135"/>
    </source>
</evidence>
<dbReference type="EC" id="3.6.5.4" evidence="10"/>
<accession>A0ABR0WS30</accession>
<keyword evidence="8" id="KW-0733">Signal recognition particle</keyword>
<dbReference type="PROSITE" id="PS00300">
    <property type="entry name" value="SRP54"/>
    <property type="match status" value="1"/>
</dbReference>
<comment type="similarity">
    <text evidence="2">Belongs to the GTP-binding SRP family. SRP54 subfamily.</text>
</comment>
<evidence type="ECO:0000256" key="3">
    <source>
        <dbReference type="ARBA" id="ARBA00022490"/>
    </source>
</evidence>
<keyword evidence="5" id="KW-0378">Hydrolase</keyword>
<evidence type="ECO:0000256" key="12">
    <source>
        <dbReference type="SAM" id="MobiDB-lite"/>
    </source>
</evidence>
<dbReference type="InterPro" id="IPR036225">
    <property type="entry name" value="SRP/SRP_N"/>
</dbReference>
<keyword evidence="9" id="KW-0687">Ribonucleoprotein</keyword>
<dbReference type="SMART" id="SM00963">
    <property type="entry name" value="SRP54_N"/>
    <property type="match status" value="1"/>
</dbReference>
<feature type="domain" description="SRP54-type proteins GTP-binding" evidence="13">
    <location>
        <begin position="316"/>
        <end position="329"/>
    </location>
</feature>
<evidence type="ECO:0000313" key="14">
    <source>
        <dbReference type="EMBL" id="KAK6148999.1"/>
    </source>
</evidence>
<dbReference type="Gene3D" id="3.40.50.300">
    <property type="entry name" value="P-loop containing nucleotide triphosphate hydrolases"/>
    <property type="match status" value="1"/>
</dbReference>
<evidence type="ECO:0000256" key="9">
    <source>
        <dbReference type="ARBA" id="ARBA00023274"/>
    </source>
</evidence>
<sequence>MVLAQLGGTISRALQQMSNATIIDEKVLNDCLNEITRALLQSDVQFNLVRDMQKNIKKIVNLDDLAAGHNKRKIIQQAIFNELCKILDPGKPSFTPKKGKTSVIMFVGLQGSGKTTTCTKYAFYHQKKGWKPALVCADTFRAGAFDQLKQNATKAKIPFYGRFSCIPLFVEIDLSCNSYTESDPVRIAVEGVERFKKENCDLIIVDTSGRHKQEAALFEEIVKFLKQRSIGQAAFDQAQAFKQSVAVGAVIITKMDGHAKGGGALSARAREVEFEQWGRIWSWEKVLVSCISSVASDYGDVHKDDSHNQVAATKSPVIFIGTGEHMDEFEVFDVKPFVSRLLGMGDWSGFMDKIQEVVPMDQQPELLQKLSEGNFTLRIMYEQFQNILKMGPIGQVFSMLPGFSQELMPKGREKESQAKIKRYMTMMDSMTNEGKVGQFQSQAHERISNHANS</sequence>
<dbReference type="InterPro" id="IPR003593">
    <property type="entry name" value="AAA+_ATPase"/>
</dbReference>
<dbReference type="SUPFAM" id="SSF52540">
    <property type="entry name" value="P-loop containing nucleoside triphosphate hydrolases"/>
    <property type="match status" value="1"/>
</dbReference>
<reference evidence="14 15" key="1">
    <citation type="journal article" date="2021" name="Comput. Struct. Biotechnol. J.">
        <title>De novo genome assembly of the potent medicinal plant Rehmannia glutinosa using nanopore technology.</title>
        <authorList>
            <person name="Ma L."/>
            <person name="Dong C."/>
            <person name="Song C."/>
            <person name="Wang X."/>
            <person name="Zheng X."/>
            <person name="Niu Y."/>
            <person name="Chen S."/>
            <person name="Feng W."/>
        </authorList>
    </citation>
    <scope>NUCLEOTIDE SEQUENCE [LARGE SCALE GENOMIC DNA]</scope>
    <source>
        <strain evidence="14">DH-2019</strain>
    </source>
</reference>
<gene>
    <name evidence="14" type="ORF">DH2020_016524</name>
</gene>
<dbReference type="EMBL" id="JABTTQ020000009">
    <property type="protein sequence ID" value="KAK6148999.1"/>
    <property type="molecule type" value="Genomic_DNA"/>
</dbReference>
<feature type="compositionally biased region" description="Basic and acidic residues" evidence="12">
    <location>
        <begin position="443"/>
        <end position="453"/>
    </location>
</feature>
<dbReference type="SMART" id="SM00962">
    <property type="entry name" value="SRP54"/>
    <property type="match status" value="1"/>
</dbReference>
<dbReference type="InterPro" id="IPR027417">
    <property type="entry name" value="P-loop_NTPase"/>
</dbReference>
<dbReference type="InterPro" id="IPR004125">
    <property type="entry name" value="Signal_recog_particle_SRP54_M"/>
</dbReference>
<evidence type="ECO:0000259" key="13">
    <source>
        <dbReference type="PROSITE" id="PS00300"/>
    </source>
</evidence>
<dbReference type="Proteomes" id="UP001318860">
    <property type="component" value="Unassembled WGS sequence"/>
</dbReference>
<feature type="region of interest" description="Disordered" evidence="12">
    <location>
        <begin position="434"/>
        <end position="453"/>
    </location>
</feature>
<evidence type="ECO:0000256" key="7">
    <source>
        <dbReference type="ARBA" id="ARBA00023134"/>
    </source>
</evidence>
<keyword evidence="3" id="KW-0963">Cytoplasm</keyword>
<comment type="caution">
    <text evidence="14">The sequence shown here is derived from an EMBL/GenBank/DDBJ whole genome shotgun (WGS) entry which is preliminary data.</text>
</comment>
<dbReference type="InterPro" id="IPR000897">
    <property type="entry name" value="SRP54_GTPase_dom"/>
</dbReference>
<dbReference type="Pfam" id="PF02881">
    <property type="entry name" value="SRP54_N"/>
    <property type="match status" value="1"/>
</dbReference>
<keyword evidence="4" id="KW-0547">Nucleotide-binding</keyword>
<dbReference type="SUPFAM" id="SSF47446">
    <property type="entry name" value="Signal peptide-binding domain"/>
    <property type="match status" value="1"/>
</dbReference>
<keyword evidence="15" id="KW-1185">Reference proteome</keyword>
<dbReference type="Gene3D" id="1.10.260.30">
    <property type="entry name" value="Signal recognition particle, SRP54 subunit, M-domain"/>
    <property type="match status" value="1"/>
</dbReference>
<evidence type="ECO:0000313" key="15">
    <source>
        <dbReference type="Proteomes" id="UP001318860"/>
    </source>
</evidence>
<dbReference type="PANTHER" id="PTHR11564">
    <property type="entry name" value="SIGNAL RECOGNITION PARTICLE 54K PROTEIN SRP54"/>
    <property type="match status" value="1"/>
</dbReference>
<dbReference type="InterPro" id="IPR042101">
    <property type="entry name" value="SRP54_N_sf"/>
</dbReference>
<evidence type="ECO:0000256" key="10">
    <source>
        <dbReference type="ARBA" id="ARBA00035672"/>
    </source>
</evidence>
<dbReference type="SUPFAM" id="SSF47364">
    <property type="entry name" value="Domain of the SRP/SRP receptor G-proteins"/>
    <property type="match status" value="1"/>
</dbReference>
<dbReference type="SMART" id="SM00382">
    <property type="entry name" value="AAA"/>
    <property type="match status" value="1"/>
</dbReference>
<comment type="catalytic activity">
    <reaction evidence="11">
        <text>GTP + H2O = GDP + phosphate + H(+)</text>
        <dbReference type="Rhea" id="RHEA:19669"/>
        <dbReference type="ChEBI" id="CHEBI:15377"/>
        <dbReference type="ChEBI" id="CHEBI:15378"/>
        <dbReference type="ChEBI" id="CHEBI:37565"/>
        <dbReference type="ChEBI" id="CHEBI:43474"/>
        <dbReference type="ChEBI" id="CHEBI:58189"/>
        <dbReference type="EC" id="3.6.5.4"/>
    </reaction>
    <physiologicalReaction direction="left-to-right" evidence="11">
        <dbReference type="Rhea" id="RHEA:19670"/>
    </physiologicalReaction>
</comment>
<comment type="subcellular location">
    <subcellularLocation>
        <location evidence="1">Cytoplasm</location>
    </subcellularLocation>
</comment>
<keyword evidence="6" id="KW-0694">RNA-binding</keyword>
<dbReference type="Pfam" id="PF02978">
    <property type="entry name" value="SRP_SPB"/>
    <property type="match status" value="1"/>
</dbReference>
<evidence type="ECO:0000256" key="5">
    <source>
        <dbReference type="ARBA" id="ARBA00022801"/>
    </source>
</evidence>
<dbReference type="Gene3D" id="1.20.120.140">
    <property type="entry name" value="Signal recognition particle SRP54, nucleotide-binding domain"/>
    <property type="match status" value="1"/>
</dbReference>
<dbReference type="Pfam" id="PF00448">
    <property type="entry name" value="SRP54"/>
    <property type="match status" value="2"/>
</dbReference>